<keyword evidence="2" id="KW-1185">Reference proteome</keyword>
<dbReference type="Proteomes" id="UP000295260">
    <property type="component" value="Unassembled WGS sequence"/>
</dbReference>
<dbReference type="PANTHER" id="PTHR38471:SF2">
    <property type="entry name" value="FOUR HELIX BUNDLE PROTEIN"/>
    <property type="match status" value="1"/>
</dbReference>
<reference evidence="1 2" key="1">
    <citation type="submission" date="2019-03" db="EMBL/GenBank/DDBJ databases">
        <title>Genomic Encyclopedia of Archaeal and Bacterial Type Strains, Phase II (KMG-II): from individual species to whole genera.</title>
        <authorList>
            <person name="Goeker M."/>
        </authorList>
    </citation>
    <scope>NUCLEOTIDE SEQUENCE [LARGE SCALE GENOMIC DNA]</scope>
    <source>
        <strain evidence="1 2">DSM 25687</strain>
    </source>
</reference>
<protein>
    <submittedName>
        <fullName evidence="1">Four helix bundle protein</fullName>
    </submittedName>
</protein>
<evidence type="ECO:0000313" key="2">
    <source>
        <dbReference type="Proteomes" id="UP000295260"/>
    </source>
</evidence>
<sequence length="124" mass="14424">MTFQDLLAYQKSFDLAMRIFELTKSFPKEETYSLTDQIRRSSRSVPATIAEAYRKRIYPKNFHSKLTDSDAENSETQVWLEFALKCNYVNQTVFNELLANSIEVGKLINYMILNPAKFGVKTDH</sequence>
<accession>A0A4R6Q7L9</accession>
<organism evidence="1 2">
    <name type="scientific">Flavobacterium dankookense</name>
    <dbReference type="NCBI Taxonomy" id="706186"/>
    <lineage>
        <taxon>Bacteria</taxon>
        <taxon>Pseudomonadati</taxon>
        <taxon>Bacteroidota</taxon>
        <taxon>Flavobacteriia</taxon>
        <taxon>Flavobacteriales</taxon>
        <taxon>Flavobacteriaceae</taxon>
        <taxon>Flavobacterium</taxon>
    </lineage>
</organism>
<comment type="caution">
    <text evidence="1">The sequence shown here is derived from an EMBL/GenBank/DDBJ whole genome shotgun (WGS) entry which is preliminary data.</text>
</comment>
<dbReference type="Pfam" id="PF05635">
    <property type="entry name" value="23S_rRNA_IVP"/>
    <property type="match status" value="1"/>
</dbReference>
<dbReference type="CDD" id="cd16377">
    <property type="entry name" value="23S_rRNA_IVP_like"/>
    <property type="match status" value="1"/>
</dbReference>
<dbReference type="InterPro" id="IPR036583">
    <property type="entry name" value="23S_rRNA_IVS_sf"/>
</dbReference>
<dbReference type="NCBIfam" id="TIGR02436">
    <property type="entry name" value="four helix bundle protein"/>
    <property type="match status" value="1"/>
</dbReference>
<proteinExistence type="predicted"/>
<dbReference type="PANTHER" id="PTHR38471">
    <property type="entry name" value="FOUR HELIX BUNDLE PROTEIN"/>
    <property type="match status" value="1"/>
</dbReference>
<dbReference type="OrthoDB" id="9811959at2"/>
<dbReference type="RefSeq" id="WP_133533757.1">
    <property type="nucleotide sequence ID" value="NZ_SNXR01000016.1"/>
</dbReference>
<gene>
    <name evidence="1" type="ORF">BC748_2542</name>
</gene>
<dbReference type="InterPro" id="IPR012657">
    <property type="entry name" value="23S_rRNA-intervening_sequence"/>
</dbReference>
<dbReference type="SUPFAM" id="SSF158446">
    <property type="entry name" value="IVS-encoded protein-like"/>
    <property type="match status" value="1"/>
</dbReference>
<dbReference type="Gene3D" id="1.20.1440.60">
    <property type="entry name" value="23S rRNA-intervening sequence"/>
    <property type="match status" value="1"/>
</dbReference>
<evidence type="ECO:0000313" key="1">
    <source>
        <dbReference type="EMBL" id="TDP58027.1"/>
    </source>
</evidence>
<dbReference type="EMBL" id="SNXR01000016">
    <property type="protein sequence ID" value="TDP58027.1"/>
    <property type="molecule type" value="Genomic_DNA"/>
</dbReference>
<name>A0A4R6Q7L9_9FLAO</name>
<dbReference type="AlphaFoldDB" id="A0A4R6Q7L9"/>